<evidence type="ECO:0000313" key="5">
    <source>
        <dbReference type="Proteomes" id="UP000264002"/>
    </source>
</evidence>
<protein>
    <recommendedName>
        <fullName evidence="3">Glutamine amidotransferase type-2 domain-containing protein</fullName>
    </recommendedName>
</protein>
<gene>
    <name evidence="4" type="ORF">DYP60_01030</name>
</gene>
<dbReference type="SUPFAM" id="SSF56235">
    <property type="entry name" value="N-terminal nucleophile aminohydrolases (Ntn hydrolases)"/>
    <property type="match status" value="1"/>
</dbReference>
<sequence length="382" mass="42890">MNGYHQRTPLEGEVRIPSGCAISGIISRSGKRFSGREAISSIAVMHDRSNGLGGGFAGYGIYPEYADFYALHVFYYSSEAKRSCEDFLEEHFDLINLSKIPTTKHHAITDEPLIWRYFVTPLPTKLASSQLDENEYTARCVIKINREIDGAYVFSSGKNMGVFKAVGYPEDVGEFYRLDDYEGYSWTVHGRYPTNTPGWWGGAHPFSLLDYSVVHNGEISSYDANRRFIEMFGYSCTLMTDTEVITYMIDYLHRKQGLSFEEVANVIAAPFWSTIERKSQEEKEVCTYLRNTFASMLITGPFSIILGFSGGLMALNDRLKLRSLVAAEKDDRVYLASEEAAIRVICPEPDRLWYPSGGKPVIVTLEGQQGGQDGHQLPVSGL</sequence>
<dbReference type="RefSeq" id="WP_117329006.1">
    <property type="nucleotide sequence ID" value="NZ_QUWK01000001.1"/>
</dbReference>
<dbReference type="EMBL" id="QUWK01000001">
    <property type="protein sequence ID" value="RFU96185.1"/>
    <property type="molecule type" value="Genomic_DNA"/>
</dbReference>
<comment type="caution">
    <text evidence="4">The sequence shown here is derived from an EMBL/GenBank/DDBJ whole genome shotgun (WGS) entry which is preliminary data.</text>
</comment>
<evidence type="ECO:0000256" key="2">
    <source>
        <dbReference type="SAM" id="Phobius"/>
    </source>
</evidence>
<organism evidence="4 5">
    <name type="scientific">Sphaerochaeta halotolerans</name>
    <dbReference type="NCBI Taxonomy" id="2293840"/>
    <lineage>
        <taxon>Bacteria</taxon>
        <taxon>Pseudomonadati</taxon>
        <taxon>Spirochaetota</taxon>
        <taxon>Spirochaetia</taxon>
        <taxon>Spirochaetales</taxon>
        <taxon>Sphaerochaetaceae</taxon>
        <taxon>Sphaerochaeta</taxon>
    </lineage>
</organism>
<reference evidence="4 5" key="2">
    <citation type="submission" date="2018-09" db="EMBL/GenBank/DDBJ databases">
        <title>Genome of Sphaerochaeta halotolerans strain 4-11.</title>
        <authorList>
            <person name="Nazina T.N."/>
            <person name="Sokolova D.S."/>
        </authorList>
    </citation>
    <scope>NUCLEOTIDE SEQUENCE [LARGE SCALE GENOMIC DNA]</scope>
    <source>
        <strain evidence="4 5">4-11</strain>
    </source>
</reference>
<accession>A0A372MK83</accession>
<dbReference type="CDD" id="cd01907">
    <property type="entry name" value="GlxB"/>
    <property type="match status" value="1"/>
</dbReference>
<keyword evidence="2" id="KW-1133">Transmembrane helix</keyword>
<feature type="active site" description="For GATase activity" evidence="1">
    <location>
        <position position="20"/>
    </location>
</feature>
<keyword evidence="2" id="KW-0812">Transmembrane</keyword>
<name>A0A372MK83_9SPIR</name>
<evidence type="ECO:0000313" key="4">
    <source>
        <dbReference type="EMBL" id="RFU96185.1"/>
    </source>
</evidence>
<reference evidence="5" key="1">
    <citation type="submission" date="2018-08" db="EMBL/GenBank/DDBJ databases">
        <authorList>
            <person name="Grouzdev D.S."/>
            <person name="Krutkina M.S."/>
        </authorList>
    </citation>
    <scope>NUCLEOTIDE SEQUENCE [LARGE SCALE GENOMIC DNA]</scope>
    <source>
        <strain evidence="5">4-11</strain>
    </source>
</reference>
<feature type="transmembrane region" description="Helical" evidence="2">
    <location>
        <begin position="293"/>
        <end position="315"/>
    </location>
</feature>
<proteinExistence type="predicted"/>
<dbReference type="InterPro" id="IPR017932">
    <property type="entry name" value="GATase_2_dom"/>
</dbReference>
<dbReference type="InterPro" id="IPR012375">
    <property type="entry name" value="Glu_synth_lsu_1"/>
</dbReference>
<dbReference type="Pfam" id="PF00310">
    <property type="entry name" value="GATase_2"/>
    <property type="match status" value="1"/>
</dbReference>
<evidence type="ECO:0000259" key="3">
    <source>
        <dbReference type="PROSITE" id="PS51278"/>
    </source>
</evidence>
<dbReference type="PROSITE" id="PS51278">
    <property type="entry name" value="GATASE_TYPE_2"/>
    <property type="match status" value="1"/>
</dbReference>
<dbReference type="Gene3D" id="3.60.20.10">
    <property type="entry name" value="Glutamine Phosphoribosylpyrophosphate, subunit 1, domain 1"/>
    <property type="match status" value="1"/>
</dbReference>
<evidence type="ECO:0000256" key="1">
    <source>
        <dbReference type="PIRSR" id="PIRSR018774-1"/>
    </source>
</evidence>
<keyword evidence="2" id="KW-0472">Membrane</keyword>
<dbReference type="InterPro" id="IPR029055">
    <property type="entry name" value="Ntn_hydrolases_N"/>
</dbReference>
<feature type="domain" description="Glutamine amidotransferase type-2" evidence="3">
    <location>
        <begin position="20"/>
        <end position="366"/>
    </location>
</feature>
<dbReference type="PIRSF" id="PIRSF018774">
    <property type="entry name" value="GOGAT_lg_dom1"/>
    <property type="match status" value="1"/>
</dbReference>
<keyword evidence="5" id="KW-1185">Reference proteome</keyword>
<dbReference type="Proteomes" id="UP000264002">
    <property type="component" value="Unassembled WGS sequence"/>
</dbReference>
<dbReference type="AlphaFoldDB" id="A0A372MK83"/>